<protein>
    <recommendedName>
        <fullName evidence="4">SUEL-type lectin domain-containing protein</fullName>
    </recommendedName>
</protein>
<dbReference type="AlphaFoldDB" id="R7UNF7"/>
<feature type="non-terminal residue" evidence="1">
    <location>
        <position position="1"/>
    </location>
</feature>
<feature type="non-terminal residue" evidence="1">
    <location>
        <position position="155"/>
    </location>
</feature>
<dbReference type="CDD" id="cd22823">
    <property type="entry name" value="Gal_Rha_Lectin"/>
    <property type="match status" value="1"/>
</dbReference>
<dbReference type="OrthoDB" id="6324179at2759"/>
<dbReference type="EMBL" id="AMQN01042861">
    <property type="status" value="NOT_ANNOTATED_CDS"/>
    <property type="molecule type" value="Genomic_DNA"/>
</dbReference>
<dbReference type="HOGENOM" id="CLU_1699867_0_0_1"/>
<dbReference type="EnsemblMetazoa" id="CapteT209430">
    <property type="protein sequence ID" value="CapteP209430"/>
    <property type="gene ID" value="CapteG209430"/>
</dbReference>
<reference evidence="3" key="1">
    <citation type="submission" date="2012-12" db="EMBL/GenBank/DDBJ databases">
        <authorList>
            <person name="Hellsten U."/>
            <person name="Grimwood J."/>
            <person name="Chapman J.A."/>
            <person name="Shapiro H."/>
            <person name="Aerts A."/>
            <person name="Otillar R.P."/>
            <person name="Terry A.Y."/>
            <person name="Boore J.L."/>
            <person name="Simakov O."/>
            <person name="Marletaz F."/>
            <person name="Cho S.-J."/>
            <person name="Edsinger-Gonzales E."/>
            <person name="Havlak P."/>
            <person name="Kuo D.-H."/>
            <person name="Larsson T."/>
            <person name="Lv J."/>
            <person name="Arendt D."/>
            <person name="Savage R."/>
            <person name="Osoegawa K."/>
            <person name="de Jong P."/>
            <person name="Lindberg D.R."/>
            <person name="Seaver E.C."/>
            <person name="Weisblat D.A."/>
            <person name="Putnam N.H."/>
            <person name="Grigoriev I.V."/>
            <person name="Rokhsar D.S."/>
        </authorList>
    </citation>
    <scope>NUCLEOTIDE SEQUENCE</scope>
    <source>
        <strain evidence="3">I ESC-2004</strain>
    </source>
</reference>
<evidence type="ECO:0000313" key="1">
    <source>
        <dbReference type="EMBL" id="ELU07613.1"/>
    </source>
</evidence>
<dbReference type="Proteomes" id="UP000014760">
    <property type="component" value="Unassembled WGS sequence"/>
</dbReference>
<reference evidence="2" key="3">
    <citation type="submission" date="2015-06" db="UniProtKB">
        <authorList>
            <consortium name="EnsemblMetazoa"/>
        </authorList>
    </citation>
    <scope>IDENTIFICATION</scope>
</reference>
<gene>
    <name evidence="1" type="ORF">CAPTEDRAFT_209430</name>
</gene>
<proteinExistence type="predicted"/>
<organism evidence="1">
    <name type="scientific">Capitella teleta</name>
    <name type="common">Polychaete worm</name>
    <dbReference type="NCBI Taxonomy" id="283909"/>
    <lineage>
        <taxon>Eukaryota</taxon>
        <taxon>Metazoa</taxon>
        <taxon>Spiralia</taxon>
        <taxon>Lophotrochozoa</taxon>
        <taxon>Annelida</taxon>
        <taxon>Polychaeta</taxon>
        <taxon>Sedentaria</taxon>
        <taxon>Scolecida</taxon>
        <taxon>Capitellidae</taxon>
        <taxon>Capitella</taxon>
    </lineage>
</organism>
<accession>R7UNF7</accession>
<evidence type="ECO:0000313" key="2">
    <source>
        <dbReference type="EnsemblMetazoa" id="CapteP209430"/>
    </source>
</evidence>
<keyword evidence="3" id="KW-1185">Reference proteome</keyword>
<name>R7UNF7_CAPTE</name>
<dbReference type="Gene3D" id="2.60.120.740">
    <property type="match status" value="1"/>
</dbReference>
<dbReference type="EMBL" id="KB299728">
    <property type="protein sequence ID" value="ELU07613.1"/>
    <property type="molecule type" value="Genomic_DNA"/>
</dbReference>
<reference evidence="1 3" key="2">
    <citation type="journal article" date="2013" name="Nature">
        <title>Insights into bilaterian evolution from three spiralian genomes.</title>
        <authorList>
            <person name="Simakov O."/>
            <person name="Marletaz F."/>
            <person name="Cho S.J."/>
            <person name="Edsinger-Gonzales E."/>
            <person name="Havlak P."/>
            <person name="Hellsten U."/>
            <person name="Kuo D.H."/>
            <person name="Larsson T."/>
            <person name="Lv J."/>
            <person name="Arendt D."/>
            <person name="Savage R."/>
            <person name="Osoegawa K."/>
            <person name="de Jong P."/>
            <person name="Grimwood J."/>
            <person name="Chapman J.A."/>
            <person name="Shapiro H."/>
            <person name="Aerts A."/>
            <person name="Otillar R.P."/>
            <person name="Terry A.Y."/>
            <person name="Boore J.L."/>
            <person name="Grigoriev I.V."/>
            <person name="Lindberg D.R."/>
            <person name="Seaver E.C."/>
            <person name="Weisblat D.A."/>
            <person name="Putnam N.H."/>
            <person name="Rokhsar D.S."/>
        </authorList>
    </citation>
    <scope>NUCLEOTIDE SEQUENCE</scope>
    <source>
        <strain evidence="1 3">I ESC-2004</strain>
    </source>
</reference>
<evidence type="ECO:0000313" key="3">
    <source>
        <dbReference type="Proteomes" id="UP000014760"/>
    </source>
</evidence>
<dbReference type="InterPro" id="IPR043159">
    <property type="entry name" value="Lectin_gal-bd_sf"/>
</dbReference>
<sequence length="155" mass="17318">LGLLGCYANVTKLIGSRCNKQTRCTIDGEDPEVVSSKSCKKGLSMYMDISYVCLPGILSMQSCSTISVNRQMQYLLSKDIWDLHCFYDLEQNVNVELSSENNLKIAINMQRVAGSVQTSSDDEVMVQYGDGDSIALREETDVVTPELRHLCTSWM</sequence>
<evidence type="ECO:0008006" key="4">
    <source>
        <dbReference type="Google" id="ProtNLM"/>
    </source>
</evidence>